<dbReference type="EMBL" id="SAUN01000001">
    <property type="protein sequence ID" value="RVX43956.1"/>
    <property type="molecule type" value="Genomic_DNA"/>
</dbReference>
<sequence length="289" mass="32457">MHAFPQHEALHRIFRDNPGLFSHAFKMLNIDFPISCEVAVVDTDLTEITPIERRCDTVMLLKTPWGAKHVIIGESQMRPDDDKIAAWAYYLSYAHIKFECPVVLLVICQDEATAKWAREPKRIGLAGHPCLIVYPIVLGPDNVPQITDPAEACTDVVLAMFSALTHARSPKVNAILEALDVALNTVDTDTAQYIAEQTEIGLGAGLARQTWRRLMTMQNYRFKSEFAEILRSEGEARGEAKSVLRILKRRGIPVTKSVQERILGCTDLALLETWLDRSLEVTTAEELFD</sequence>
<gene>
    <name evidence="1" type="ORF">EDD27_6670</name>
</gene>
<evidence type="ECO:0000313" key="1">
    <source>
        <dbReference type="EMBL" id="RVX43956.1"/>
    </source>
</evidence>
<reference evidence="1 2" key="1">
    <citation type="submission" date="2019-01" db="EMBL/GenBank/DDBJ databases">
        <title>Sequencing the genomes of 1000 actinobacteria strains.</title>
        <authorList>
            <person name="Klenk H.-P."/>
        </authorList>
    </citation>
    <scope>NUCLEOTIDE SEQUENCE [LARGE SCALE GENOMIC DNA]</scope>
    <source>
        <strain evidence="1 2">DSM 43925</strain>
    </source>
</reference>
<dbReference type="PANTHER" id="PTHR34613">
    <property type="entry name" value="SLL0800 PROTEIN"/>
    <property type="match status" value="1"/>
</dbReference>
<proteinExistence type="predicted"/>
<dbReference type="RefSeq" id="WP_127935813.1">
    <property type="nucleotide sequence ID" value="NZ_SAUN01000001.1"/>
</dbReference>
<dbReference type="AlphaFoldDB" id="A0A438MDY6"/>
<keyword evidence="2" id="KW-1185">Reference proteome</keyword>
<accession>A0A438MDY6</accession>
<dbReference type="OrthoDB" id="3207839at2"/>
<protein>
    <submittedName>
        <fullName evidence="1">Uncharacterized protein</fullName>
    </submittedName>
</protein>
<comment type="caution">
    <text evidence="1">The sequence shown here is derived from an EMBL/GenBank/DDBJ whole genome shotgun (WGS) entry which is preliminary data.</text>
</comment>
<dbReference type="PANTHER" id="PTHR34613:SF1">
    <property type="entry name" value="SLL6017 PROTEIN"/>
    <property type="match status" value="1"/>
</dbReference>
<name>A0A438MDY6_9ACTN</name>
<evidence type="ECO:0000313" key="2">
    <source>
        <dbReference type="Proteomes" id="UP000284824"/>
    </source>
</evidence>
<dbReference type="Proteomes" id="UP000284824">
    <property type="component" value="Unassembled WGS sequence"/>
</dbReference>
<organism evidence="1 2">
    <name type="scientific">Nonomuraea polychroma</name>
    <dbReference type="NCBI Taxonomy" id="46176"/>
    <lineage>
        <taxon>Bacteria</taxon>
        <taxon>Bacillati</taxon>
        <taxon>Actinomycetota</taxon>
        <taxon>Actinomycetes</taxon>
        <taxon>Streptosporangiales</taxon>
        <taxon>Streptosporangiaceae</taxon>
        <taxon>Nonomuraea</taxon>
    </lineage>
</organism>